<dbReference type="AlphaFoldDB" id="H2XUU0"/>
<dbReference type="EMBL" id="EAAA01000159">
    <property type="status" value="NOT_ANNOTATED_CDS"/>
    <property type="molecule type" value="Genomic_DNA"/>
</dbReference>
<sequence length="210" mass="24003">YYNSWAKKYDDDVTVMTYRAPDAAVGKAATLIFEKEKKRFKILDLGSGTGLGGVSLRKFGFQGEIIALDGAAEMLKVAREKQIYSNCNEHILTSTQPLPYPDDTFDLIISVGVFGNNMIQPDCIQEVLRVLKQGYHFVLTIRMHSKSTEYQDRLEGELKRLEAIDLMAVASRKKFMCYNWKDVTADKELNHNDQFGHGSAYLYRLKYFNC</sequence>
<reference evidence="2" key="2">
    <citation type="journal article" date="2008" name="Genome Biol.">
        <title>Improved genome assembly and evidence-based global gene model set for the chordate Ciona intestinalis: new insight into intron and operon populations.</title>
        <authorList>
            <person name="Satou Y."/>
            <person name="Mineta K."/>
            <person name="Ogasawara M."/>
            <person name="Sasakura Y."/>
            <person name="Shoguchi E."/>
            <person name="Ueno K."/>
            <person name="Yamada L."/>
            <person name="Matsumoto J."/>
            <person name="Wasserscheid J."/>
            <person name="Dewar K."/>
            <person name="Wiley G.B."/>
            <person name="Macmil S.L."/>
            <person name="Roe B.A."/>
            <person name="Zeller R.W."/>
            <person name="Hastings K.E."/>
            <person name="Lemaire P."/>
            <person name="Lindquist E."/>
            <person name="Endo T."/>
            <person name="Hotta K."/>
            <person name="Inaba K."/>
        </authorList>
    </citation>
    <scope>NUCLEOTIDE SEQUENCE [LARGE SCALE GENOMIC DNA]</scope>
    <source>
        <strain evidence="2">wild type</strain>
    </source>
</reference>
<dbReference type="Gene3D" id="3.40.50.150">
    <property type="entry name" value="Vaccinia Virus protein VP39"/>
    <property type="match status" value="1"/>
</dbReference>
<organism evidence="2 3">
    <name type="scientific">Ciona intestinalis</name>
    <name type="common">Transparent sea squirt</name>
    <name type="synonym">Ascidia intestinalis</name>
    <dbReference type="NCBI Taxonomy" id="7719"/>
    <lineage>
        <taxon>Eukaryota</taxon>
        <taxon>Metazoa</taxon>
        <taxon>Chordata</taxon>
        <taxon>Tunicata</taxon>
        <taxon>Ascidiacea</taxon>
        <taxon>Phlebobranchia</taxon>
        <taxon>Cionidae</taxon>
        <taxon>Ciona</taxon>
    </lineage>
</organism>
<dbReference type="Ensembl" id="ENSCINT00000032408.1">
    <property type="protein sequence ID" value="ENSCINP00000033424.1"/>
    <property type="gene ID" value="ENSCING00000020265.1"/>
</dbReference>
<dbReference type="HOGENOM" id="CLU_090201_4_0_1"/>
<protein>
    <recommendedName>
        <fullName evidence="1">Methyltransferase domain-containing protein</fullName>
    </recommendedName>
</protein>
<proteinExistence type="predicted"/>
<dbReference type="InParanoid" id="H2XUU0"/>
<reference evidence="3" key="1">
    <citation type="journal article" date="2002" name="Science">
        <title>The draft genome of Ciona intestinalis: insights into chordate and vertebrate origins.</title>
        <authorList>
            <person name="Dehal P."/>
            <person name="Satou Y."/>
            <person name="Campbell R.K."/>
            <person name="Chapman J."/>
            <person name="Degnan B."/>
            <person name="De Tomaso A."/>
            <person name="Davidson B."/>
            <person name="Di Gregorio A."/>
            <person name="Gelpke M."/>
            <person name="Goodstein D.M."/>
            <person name="Harafuji N."/>
            <person name="Hastings K.E."/>
            <person name="Ho I."/>
            <person name="Hotta K."/>
            <person name="Huang W."/>
            <person name="Kawashima T."/>
            <person name="Lemaire P."/>
            <person name="Martinez D."/>
            <person name="Meinertzhagen I.A."/>
            <person name="Necula S."/>
            <person name="Nonaka M."/>
            <person name="Putnam N."/>
            <person name="Rash S."/>
            <person name="Saiga H."/>
            <person name="Satake M."/>
            <person name="Terry A."/>
            <person name="Yamada L."/>
            <person name="Wang H.G."/>
            <person name="Awazu S."/>
            <person name="Azumi K."/>
            <person name="Boore J."/>
            <person name="Branno M."/>
            <person name="Chin-Bow S."/>
            <person name="DeSantis R."/>
            <person name="Doyle S."/>
            <person name="Francino P."/>
            <person name="Keys D.N."/>
            <person name="Haga S."/>
            <person name="Hayashi H."/>
            <person name="Hino K."/>
            <person name="Imai K.S."/>
            <person name="Inaba K."/>
            <person name="Kano S."/>
            <person name="Kobayashi K."/>
            <person name="Kobayashi M."/>
            <person name="Lee B.I."/>
            <person name="Makabe K.W."/>
            <person name="Manohar C."/>
            <person name="Matassi G."/>
            <person name="Medina M."/>
            <person name="Mochizuki Y."/>
            <person name="Mount S."/>
            <person name="Morishita T."/>
            <person name="Miura S."/>
            <person name="Nakayama A."/>
            <person name="Nishizaka S."/>
            <person name="Nomoto H."/>
            <person name="Ohta F."/>
            <person name="Oishi K."/>
            <person name="Rigoutsos I."/>
            <person name="Sano M."/>
            <person name="Sasaki A."/>
            <person name="Sasakura Y."/>
            <person name="Shoguchi E."/>
            <person name="Shin-i T."/>
            <person name="Spagnuolo A."/>
            <person name="Stainier D."/>
            <person name="Suzuki M.M."/>
            <person name="Tassy O."/>
            <person name="Takatori N."/>
            <person name="Tokuoka M."/>
            <person name="Yagi K."/>
            <person name="Yoshizaki F."/>
            <person name="Wada S."/>
            <person name="Zhang C."/>
            <person name="Hyatt P.D."/>
            <person name="Larimer F."/>
            <person name="Detter C."/>
            <person name="Doggett N."/>
            <person name="Glavina T."/>
            <person name="Hawkins T."/>
            <person name="Richardson P."/>
            <person name="Lucas S."/>
            <person name="Kohara Y."/>
            <person name="Levine M."/>
            <person name="Satoh N."/>
            <person name="Rokhsar D.S."/>
        </authorList>
    </citation>
    <scope>NUCLEOTIDE SEQUENCE [LARGE SCALE GENOMIC DNA]</scope>
</reference>
<dbReference type="GO" id="GO:0005829">
    <property type="term" value="C:cytosol"/>
    <property type="evidence" value="ECO:0000318"/>
    <property type="project" value="GO_Central"/>
</dbReference>
<feature type="domain" description="Methyltransferase" evidence="1">
    <location>
        <begin position="37"/>
        <end position="150"/>
    </location>
</feature>
<reference evidence="2" key="4">
    <citation type="submission" date="2025-09" db="UniProtKB">
        <authorList>
            <consortium name="Ensembl"/>
        </authorList>
    </citation>
    <scope>IDENTIFICATION</scope>
</reference>
<dbReference type="InterPro" id="IPR029063">
    <property type="entry name" value="SAM-dependent_MTases_sf"/>
</dbReference>
<dbReference type="SUPFAM" id="SSF53335">
    <property type="entry name" value="S-adenosyl-L-methionine-dependent methyltransferases"/>
    <property type="match status" value="1"/>
</dbReference>
<reference evidence="2" key="3">
    <citation type="submission" date="2025-08" db="UniProtKB">
        <authorList>
            <consortium name="Ensembl"/>
        </authorList>
    </citation>
    <scope>IDENTIFICATION</scope>
</reference>
<evidence type="ECO:0000313" key="3">
    <source>
        <dbReference type="Proteomes" id="UP000008144"/>
    </source>
</evidence>
<evidence type="ECO:0000313" key="2">
    <source>
        <dbReference type="Ensembl" id="ENSCINP00000033424.1"/>
    </source>
</evidence>
<dbReference type="GO" id="GO:0018872">
    <property type="term" value="P:arsonoacetate metabolic process"/>
    <property type="evidence" value="ECO:0000318"/>
    <property type="project" value="GO_Central"/>
</dbReference>
<evidence type="ECO:0000259" key="1">
    <source>
        <dbReference type="Pfam" id="PF13847"/>
    </source>
</evidence>
<dbReference type="PANTHER" id="PTHR43591">
    <property type="entry name" value="METHYLTRANSFERASE"/>
    <property type="match status" value="1"/>
</dbReference>
<dbReference type="PANTHER" id="PTHR43591:SF101">
    <property type="entry name" value="METHYLTRANSFERASE-LIKE PROTEIN 27"/>
    <property type="match status" value="1"/>
</dbReference>
<name>H2XUU0_CIOIN</name>
<accession>H2XUU0</accession>
<dbReference type="GO" id="GO:0030791">
    <property type="term" value="F:arsenite methyltransferase activity"/>
    <property type="evidence" value="ECO:0000318"/>
    <property type="project" value="GO_Central"/>
</dbReference>
<dbReference type="GeneTree" id="ENSGT00530000063975"/>
<keyword evidence="3" id="KW-1185">Reference proteome</keyword>
<dbReference type="Pfam" id="PF13847">
    <property type="entry name" value="Methyltransf_31"/>
    <property type="match status" value="1"/>
</dbReference>
<dbReference type="STRING" id="7719.ENSCINP00000033424"/>
<dbReference type="GO" id="GO:0009404">
    <property type="term" value="P:toxin metabolic process"/>
    <property type="evidence" value="ECO:0000318"/>
    <property type="project" value="GO_Central"/>
</dbReference>
<dbReference type="InterPro" id="IPR025714">
    <property type="entry name" value="Methyltranfer_dom"/>
</dbReference>
<dbReference type="OMA" id="CIERCSR"/>
<dbReference type="Proteomes" id="UP000008144">
    <property type="component" value="Chromosome 1"/>
</dbReference>
<dbReference type="CDD" id="cd02440">
    <property type="entry name" value="AdoMet_MTases"/>
    <property type="match status" value="1"/>
</dbReference>